<proteinExistence type="predicted"/>
<reference evidence="4" key="1">
    <citation type="submission" date="2025-08" db="UniProtKB">
        <authorList>
            <consortium name="RefSeq"/>
        </authorList>
    </citation>
    <scope>IDENTIFICATION</scope>
</reference>
<evidence type="ECO:0000313" key="4">
    <source>
        <dbReference type="RefSeq" id="XP_070854219.1"/>
    </source>
</evidence>
<dbReference type="Proteomes" id="UP001652628">
    <property type="component" value="Chromosome Y"/>
</dbReference>
<evidence type="ECO:0000313" key="3">
    <source>
        <dbReference type="Proteomes" id="UP001652628"/>
    </source>
</evidence>
<keyword evidence="2" id="KW-0802">TPR repeat</keyword>
<dbReference type="RefSeq" id="XP_070854219.1">
    <property type="nucleotide sequence ID" value="XM_070998118.1"/>
</dbReference>
<accession>A0ABM4TW71</accession>
<keyword evidence="3" id="KW-1185">Reference proteome</keyword>
<name>A0ABM4TW71_DROSZ</name>
<dbReference type="PANTHER" id="PTHR14027:SF2">
    <property type="entry name" value="RNA POLYMERASE-ASSOCIATED PROTEIN CTR9 HOMOLOG"/>
    <property type="match status" value="1"/>
</dbReference>
<organism evidence="3 4">
    <name type="scientific">Drosophila suzukii</name>
    <name type="common">Spotted-wing drosophila fruit fly</name>
    <dbReference type="NCBI Taxonomy" id="28584"/>
    <lineage>
        <taxon>Eukaryota</taxon>
        <taxon>Metazoa</taxon>
        <taxon>Ecdysozoa</taxon>
        <taxon>Arthropoda</taxon>
        <taxon>Hexapoda</taxon>
        <taxon>Insecta</taxon>
        <taxon>Pterygota</taxon>
        <taxon>Neoptera</taxon>
        <taxon>Endopterygota</taxon>
        <taxon>Diptera</taxon>
        <taxon>Brachycera</taxon>
        <taxon>Muscomorpha</taxon>
        <taxon>Ephydroidea</taxon>
        <taxon>Drosophilidae</taxon>
        <taxon>Drosophila</taxon>
        <taxon>Sophophora</taxon>
    </lineage>
</organism>
<dbReference type="PANTHER" id="PTHR14027">
    <property type="entry name" value="RNA POLYMERASE-ASSOCIATED PROTEIN CTR9"/>
    <property type="match status" value="1"/>
</dbReference>
<dbReference type="InterPro" id="IPR031101">
    <property type="entry name" value="Ctr9"/>
</dbReference>
<sequence>MAIVCPYETNYGRFVDDPVRHGESRDSPCCYHPAVPEEVALVVDILRQKSNHILALIGRGSPGSLGFFKRVQMADPRGPEDVRVGIAHCFWRMGDLDNARRFFEMALEHNRRSRNVFP</sequence>
<gene>
    <name evidence="4" type="primary">LOC139353903</name>
</gene>
<dbReference type="GeneID" id="139353903"/>
<protein>
    <submittedName>
        <fullName evidence="4">RNA polymerase-associated protein CTR9 homolog</fullName>
    </submittedName>
</protein>
<evidence type="ECO:0000256" key="1">
    <source>
        <dbReference type="ARBA" id="ARBA00022737"/>
    </source>
</evidence>
<keyword evidence="1" id="KW-0677">Repeat</keyword>
<evidence type="ECO:0000256" key="2">
    <source>
        <dbReference type="ARBA" id="ARBA00022803"/>
    </source>
</evidence>